<keyword evidence="1" id="KW-0812">Transmembrane</keyword>
<accession>A0A399CY39</accession>
<dbReference type="AlphaFoldDB" id="A0A399CY39"/>
<organism evidence="2 3">
    <name type="scientific">Mariniphaga sediminis</name>
    <dbReference type="NCBI Taxonomy" id="1628158"/>
    <lineage>
        <taxon>Bacteria</taxon>
        <taxon>Pseudomonadati</taxon>
        <taxon>Bacteroidota</taxon>
        <taxon>Bacteroidia</taxon>
        <taxon>Marinilabiliales</taxon>
        <taxon>Prolixibacteraceae</taxon>
        <taxon>Mariniphaga</taxon>
    </lineage>
</organism>
<proteinExistence type="predicted"/>
<feature type="transmembrane region" description="Helical" evidence="1">
    <location>
        <begin position="20"/>
        <end position="40"/>
    </location>
</feature>
<dbReference type="EMBL" id="QWET01000013">
    <property type="protein sequence ID" value="RIH64073.1"/>
    <property type="molecule type" value="Genomic_DNA"/>
</dbReference>
<evidence type="ECO:0000313" key="2">
    <source>
        <dbReference type="EMBL" id="RIH64073.1"/>
    </source>
</evidence>
<keyword evidence="1" id="KW-0472">Membrane</keyword>
<reference evidence="2 3" key="1">
    <citation type="journal article" date="2015" name="Int. J. Syst. Evol. Microbiol.">
        <title>Mariniphaga sediminis sp. nov., isolated from coastal sediment.</title>
        <authorList>
            <person name="Wang F.Q."/>
            <person name="Shen Q.Y."/>
            <person name="Chen G.J."/>
            <person name="Du Z.J."/>
        </authorList>
    </citation>
    <scope>NUCLEOTIDE SEQUENCE [LARGE SCALE GENOMIC DNA]</scope>
    <source>
        <strain evidence="2 3">SY21</strain>
    </source>
</reference>
<gene>
    <name evidence="2" type="ORF">D1164_16025</name>
</gene>
<evidence type="ECO:0000313" key="3">
    <source>
        <dbReference type="Proteomes" id="UP000266441"/>
    </source>
</evidence>
<dbReference type="Proteomes" id="UP000266441">
    <property type="component" value="Unassembled WGS sequence"/>
</dbReference>
<keyword evidence="1" id="KW-1133">Transmembrane helix</keyword>
<name>A0A399CY39_9BACT</name>
<comment type="caution">
    <text evidence="2">The sequence shown here is derived from an EMBL/GenBank/DDBJ whole genome shotgun (WGS) entry which is preliminary data.</text>
</comment>
<keyword evidence="3" id="KW-1185">Reference proteome</keyword>
<protein>
    <submittedName>
        <fullName evidence="2">Uncharacterized protein</fullName>
    </submittedName>
</protein>
<evidence type="ECO:0000256" key="1">
    <source>
        <dbReference type="SAM" id="Phobius"/>
    </source>
</evidence>
<sequence length="98" mass="11805">MVFYSCQYTNYCFANQPYKLSIFWGNACMLLYILEGNIFFPNLLTRRRHTLFSDAKVRLHLRPVTSRRKTGWHNNWVTGSKTENVSRRQKKCREIILR</sequence>